<dbReference type="GO" id="GO:0003700">
    <property type="term" value="F:DNA-binding transcription factor activity"/>
    <property type="evidence" value="ECO:0007669"/>
    <property type="project" value="InterPro"/>
</dbReference>
<dbReference type="GO" id="GO:0043565">
    <property type="term" value="F:sequence-specific DNA binding"/>
    <property type="evidence" value="ECO:0007669"/>
    <property type="project" value="InterPro"/>
</dbReference>
<dbReference type="InterPro" id="IPR011006">
    <property type="entry name" value="CheY-like_superfamily"/>
</dbReference>
<feature type="domain" description="HTH araC/xylS-type" evidence="9">
    <location>
        <begin position="1316"/>
        <end position="1415"/>
    </location>
</feature>
<evidence type="ECO:0000256" key="1">
    <source>
        <dbReference type="ARBA" id="ARBA00000085"/>
    </source>
</evidence>
<dbReference type="HOGENOM" id="CLU_000445_28_1_10"/>
<keyword evidence="5" id="KW-0238">DNA-binding</keyword>
<dbReference type="SUPFAM" id="SSF46689">
    <property type="entry name" value="Homeodomain-like"/>
    <property type="match status" value="1"/>
</dbReference>
<keyword evidence="13" id="KW-1185">Reference proteome</keyword>
<dbReference type="PROSITE" id="PS00041">
    <property type="entry name" value="HTH_ARAC_FAMILY_1"/>
    <property type="match status" value="1"/>
</dbReference>
<evidence type="ECO:0000256" key="5">
    <source>
        <dbReference type="ARBA" id="ARBA00023125"/>
    </source>
</evidence>
<evidence type="ECO:0000259" key="10">
    <source>
        <dbReference type="PROSITE" id="PS50109"/>
    </source>
</evidence>
<dbReference type="KEGG" id="zga:ZOBELLIA_1031"/>
<dbReference type="InterPro" id="IPR001789">
    <property type="entry name" value="Sig_transdc_resp-reg_receiver"/>
</dbReference>
<dbReference type="Gene3D" id="3.30.565.10">
    <property type="entry name" value="Histidine kinase-like ATPase, C-terminal domain"/>
    <property type="match status" value="1"/>
</dbReference>
<evidence type="ECO:0000313" key="13">
    <source>
        <dbReference type="Proteomes" id="UP000008898"/>
    </source>
</evidence>
<keyword evidence="3 7" id="KW-0597">Phosphoprotein</keyword>
<feature type="modified residue" description="4-aspartylphosphate" evidence="7">
    <location>
        <position position="1217"/>
    </location>
</feature>
<dbReference type="PROSITE" id="PS50110">
    <property type="entry name" value="RESPONSE_REGULATORY"/>
    <property type="match status" value="1"/>
</dbReference>
<dbReference type="SUPFAM" id="SSF47384">
    <property type="entry name" value="Homodimeric domain of signal transducing histidine kinase"/>
    <property type="match status" value="1"/>
</dbReference>
<reference evidence="13" key="1">
    <citation type="submission" date="2009-07" db="EMBL/GenBank/DDBJ databases">
        <title>Complete genome sequence of Zobellia galactanivorans Dsij.</title>
        <authorList>
            <consortium name="Genoscope - CEA"/>
        </authorList>
    </citation>
    <scope>NUCLEOTIDE SEQUENCE [LARGE SCALE GENOMIC DNA]</scope>
    <source>
        <strain evidence="13">DSM 12802 / CCUG 47099 / CIP 106680 / NCIMB 13871 / Dsij</strain>
    </source>
</reference>
<evidence type="ECO:0000259" key="11">
    <source>
        <dbReference type="PROSITE" id="PS50110"/>
    </source>
</evidence>
<keyword evidence="6" id="KW-0804">Transcription</keyword>
<dbReference type="InterPro" id="IPR003594">
    <property type="entry name" value="HATPase_dom"/>
</dbReference>
<evidence type="ECO:0000256" key="6">
    <source>
        <dbReference type="ARBA" id="ARBA00023163"/>
    </source>
</evidence>
<dbReference type="PROSITE" id="PS50109">
    <property type="entry name" value="HIS_KIN"/>
    <property type="match status" value="1"/>
</dbReference>
<keyword evidence="8" id="KW-0472">Membrane</keyword>
<sequence length="1415" mass="159741">MILKNVVEKVMVGFTLSFFSLKSYRIGLTMSVLLLSFFGNAQGYDYEVGTFNDKNLVTDNVVSSISKDSLGFVWVGKMDGLYRYTGYDADVYSASSNDNSGLSNPWVTDVIANGHMLIIGTKRGVNFLDTKTGVFQYLFPSDINAELSNDITSLLNLGGGTLLVGTVNGLVLVRSNTVTKVEEVSFFDRETPIGQVAIKGMLESPHGVLVNTDRGLFILSGHGTKANRLELTFDTEKLDDLYAVYITSDQNVLISSDIGFFYVNVNMCRLSKEKIGLKPIGELYGNWPTFKAANVILEDSNGVIWLGTEGEGLFSYYRETEGWQNFRYEINQKNVLKNDFIRALFEDESGMIVVGSDAGINTLVAKDGKFDLIDNLMCEAGKEDVSNVHSILKDHKGRLWIGTKGNGLFVKGEELSVNIHPKENSSFGHIRSIIQDKEAHIWVGTQKGVFIVENGNMMIQNIGHDLKTRRASLLPGEEVYHILEDNVGNKWISTSSGLYINTPKNELKKITNTYVRTILDKKVVYSMFLDSNERIWMGTLNGAIAFLDLNDYDNPYLFSEYIGKSLDFHRVTVAPDYEEYFENYGVYSLTEIDDGTILAGTNFGICKIDIGKKEIAPLFSINKAKSPSNLANSYVYGLLYNKAQNQLWASSNNGLFSYDFNTVEIENFGIKDGLQSLEFNGNAIYKDNQGKLYFGGANGLNICDPSLKFEKSSFKPNIVLTKVFINGKLLKNGVGDKVLDNEIVYARSLTLSSKQNTVGFEFASLHLPHPLSNSFKCKLVGIDDNWIELKNKRSINYGNLPKGNYSFQLMATNNDGVWNESPLTVSLKILPAWYNTWYMMLLWLVLAMAIVISFVRILVKNHNKNNALKIKEIEQKNLQDLYEAKLVFFTNLSHELRTPLSLIVDPIKTLMSHREIYGRKPELFNVLNNNADRLRRLIDQIMDFRKYEYGKLELKVARADMVQTIKSITASFDFHSAQKQIKFKTRLPSQVLPMYYDEDKIEKIVYNVLSNAFKATPIGGMVRISLRNFDSRKIKKMSKYKVICGNDKLQELKDHIYIKVVDSGTGIRENNLEEIFTRFYQDNTINSGTGIGLYMVKQLTELHSGTILIKSKRNKGTSFVIVLPKNEDIYAPTIVDSPEIMSEGKVGANLNALILQNIDTKKAENKTHSVAVVEDNDELRMYLKSILEQEYIVFTATNGVEGLELIKDEIPDLVLSDVVMPEMDGLELCRRVKNNFDTSHIPIILLTAKTFDSQKLSGLKSGADVYLTKPFNREIVLANIANLIKGREKLRLIFQNDKILEPSKITVSSVDETLMLKLKKYIEEHIQDQNLTLERMATEIGVSRAQLFRKMKALTGLTPNNFIKSVRLKFAVQLLEENKLQISEVALLCGFKEPSYFSRCFRETYGCTPKEYMKS</sequence>
<dbReference type="PANTHER" id="PTHR43547">
    <property type="entry name" value="TWO-COMPONENT HISTIDINE KINASE"/>
    <property type="match status" value="1"/>
</dbReference>
<evidence type="ECO:0000259" key="9">
    <source>
        <dbReference type="PROSITE" id="PS01124"/>
    </source>
</evidence>
<feature type="domain" description="Response regulatory" evidence="11">
    <location>
        <begin position="1169"/>
        <end position="1284"/>
    </location>
</feature>
<evidence type="ECO:0000313" key="12">
    <source>
        <dbReference type="EMBL" id="CAZ95088.1"/>
    </source>
</evidence>
<dbReference type="PRINTS" id="PR00344">
    <property type="entry name" value="BCTRLSENSOR"/>
</dbReference>
<evidence type="ECO:0000256" key="7">
    <source>
        <dbReference type="PROSITE-ProRule" id="PRU00169"/>
    </source>
</evidence>
<dbReference type="SUPFAM" id="SSF52172">
    <property type="entry name" value="CheY-like"/>
    <property type="match status" value="1"/>
</dbReference>
<evidence type="ECO:0000256" key="4">
    <source>
        <dbReference type="ARBA" id="ARBA00023015"/>
    </source>
</evidence>
<dbReference type="InterPro" id="IPR011123">
    <property type="entry name" value="Y_Y_Y"/>
</dbReference>
<dbReference type="Pfam" id="PF07495">
    <property type="entry name" value="Y_Y_Y"/>
    <property type="match status" value="1"/>
</dbReference>
<dbReference type="SUPFAM" id="SSF55874">
    <property type="entry name" value="ATPase domain of HSP90 chaperone/DNA topoisomerase II/histidine kinase"/>
    <property type="match status" value="1"/>
</dbReference>
<dbReference type="Pfam" id="PF12833">
    <property type="entry name" value="HTH_18"/>
    <property type="match status" value="1"/>
</dbReference>
<dbReference type="FunFam" id="3.40.50.2300:FF:000138">
    <property type="entry name" value="Two-component system sensor histidine kinase/response regulator"/>
    <property type="match status" value="1"/>
</dbReference>
<dbReference type="Pfam" id="PF00072">
    <property type="entry name" value="Response_reg"/>
    <property type="match status" value="1"/>
</dbReference>
<evidence type="ECO:0000256" key="8">
    <source>
        <dbReference type="SAM" id="Phobius"/>
    </source>
</evidence>
<dbReference type="EMBL" id="FP476056">
    <property type="protein sequence ID" value="CAZ95088.1"/>
    <property type="molecule type" value="Genomic_DNA"/>
</dbReference>
<dbReference type="InterPro" id="IPR004358">
    <property type="entry name" value="Sig_transdc_His_kin-like_C"/>
</dbReference>
<dbReference type="PROSITE" id="PS01124">
    <property type="entry name" value="HTH_ARAC_FAMILY_2"/>
    <property type="match status" value="1"/>
</dbReference>
<dbReference type="Gene3D" id="1.10.287.130">
    <property type="match status" value="1"/>
</dbReference>
<dbReference type="Gene3D" id="3.40.50.2300">
    <property type="match status" value="1"/>
</dbReference>
<dbReference type="InterPro" id="IPR015943">
    <property type="entry name" value="WD40/YVTN_repeat-like_dom_sf"/>
</dbReference>
<keyword evidence="12" id="KW-0808">Transferase</keyword>
<dbReference type="InterPro" id="IPR018062">
    <property type="entry name" value="HTH_AraC-typ_CS"/>
</dbReference>
<dbReference type="CDD" id="cd17574">
    <property type="entry name" value="REC_OmpR"/>
    <property type="match status" value="1"/>
</dbReference>
<keyword evidence="4" id="KW-0805">Transcription regulation</keyword>
<name>G0L2N2_ZOBGA</name>
<dbReference type="Pfam" id="PF00512">
    <property type="entry name" value="HisKA"/>
    <property type="match status" value="1"/>
</dbReference>
<accession>G0L2N2</accession>
<dbReference type="Pfam" id="PF07494">
    <property type="entry name" value="Reg_prop"/>
    <property type="match status" value="1"/>
</dbReference>
<dbReference type="InterPro" id="IPR018060">
    <property type="entry name" value="HTH_AraC"/>
</dbReference>
<dbReference type="Gene3D" id="2.60.40.10">
    <property type="entry name" value="Immunoglobulins"/>
    <property type="match status" value="1"/>
</dbReference>
<dbReference type="CDD" id="cd00082">
    <property type="entry name" value="HisKA"/>
    <property type="match status" value="1"/>
</dbReference>
<comment type="catalytic activity">
    <reaction evidence="1">
        <text>ATP + protein L-histidine = ADP + protein N-phospho-L-histidine.</text>
        <dbReference type="EC" id="2.7.13.3"/>
    </reaction>
</comment>
<dbReference type="STRING" id="63186.ZOBELLIA_1031"/>
<dbReference type="GO" id="GO:0000155">
    <property type="term" value="F:phosphorelay sensor kinase activity"/>
    <property type="evidence" value="ECO:0007669"/>
    <property type="project" value="InterPro"/>
</dbReference>
<dbReference type="InterPro" id="IPR003661">
    <property type="entry name" value="HisK_dim/P_dom"/>
</dbReference>
<dbReference type="SMART" id="SM00387">
    <property type="entry name" value="HATPase_c"/>
    <property type="match status" value="1"/>
</dbReference>
<keyword evidence="8" id="KW-0812">Transmembrane</keyword>
<dbReference type="EC" id="2.7.13.3" evidence="2"/>
<evidence type="ECO:0000256" key="2">
    <source>
        <dbReference type="ARBA" id="ARBA00012438"/>
    </source>
</evidence>
<dbReference type="InterPro" id="IPR013783">
    <property type="entry name" value="Ig-like_fold"/>
</dbReference>
<dbReference type="SMART" id="SM00448">
    <property type="entry name" value="REC"/>
    <property type="match status" value="1"/>
</dbReference>
<evidence type="ECO:0000256" key="3">
    <source>
        <dbReference type="ARBA" id="ARBA00022553"/>
    </source>
</evidence>
<proteinExistence type="predicted"/>
<dbReference type="InterPro" id="IPR011110">
    <property type="entry name" value="Reg_prop"/>
</dbReference>
<dbReference type="SUPFAM" id="SSF63829">
    <property type="entry name" value="Calcium-dependent phosphotriesterase"/>
    <property type="match status" value="2"/>
</dbReference>
<dbReference type="Pfam" id="PF02518">
    <property type="entry name" value="HATPase_c"/>
    <property type="match status" value="1"/>
</dbReference>
<dbReference type="InterPro" id="IPR036097">
    <property type="entry name" value="HisK_dim/P_sf"/>
</dbReference>
<dbReference type="PANTHER" id="PTHR43547:SF2">
    <property type="entry name" value="HYBRID SIGNAL TRANSDUCTION HISTIDINE KINASE C"/>
    <property type="match status" value="1"/>
</dbReference>
<feature type="transmembrane region" description="Helical" evidence="8">
    <location>
        <begin position="837"/>
        <end position="859"/>
    </location>
</feature>
<gene>
    <name evidence="12" type="ordered locus">zobellia_1031</name>
</gene>
<reference evidence="12 13" key="2">
    <citation type="journal article" date="2012" name="Environ. Microbiol.">
        <title>Characterization of the first alginolytic operons in a marine bacterium: from their emergence in marine Flavobacteriia to their independent transfers to marine Proteobacteria and human gut Bacteroides.</title>
        <authorList>
            <person name="Thomas F."/>
            <person name="Barbeyron T."/>
            <person name="Tonon T."/>
            <person name="Genicot S."/>
            <person name="Czjzek M."/>
            <person name="Michel G."/>
        </authorList>
    </citation>
    <scope>NUCLEOTIDE SEQUENCE [LARGE SCALE GENOMIC DNA]</scope>
    <source>
        <strain evidence="13">DSM 12802 / CCUG 47099 / CIP 106680 / NCIMB 13871 / Dsij</strain>
    </source>
</reference>
<feature type="domain" description="Histidine kinase" evidence="10">
    <location>
        <begin position="891"/>
        <end position="1127"/>
    </location>
</feature>
<dbReference type="InterPro" id="IPR009057">
    <property type="entry name" value="Homeodomain-like_sf"/>
</dbReference>
<protein>
    <recommendedName>
        <fullName evidence="2">histidine kinase</fullName>
        <ecNumber evidence="2">2.7.13.3</ecNumber>
    </recommendedName>
</protein>
<dbReference type="Gene3D" id="2.130.10.10">
    <property type="entry name" value="YVTN repeat-like/Quinoprotein amine dehydrogenase"/>
    <property type="match status" value="3"/>
</dbReference>
<dbReference type="SMART" id="SM00388">
    <property type="entry name" value="HisKA"/>
    <property type="match status" value="1"/>
</dbReference>
<dbReference type="InterPro" id="IPR036890">
    <property type="entry name" value="HATPase_C_sf"/>
</dbReference>
<keyword evidence="8" id="KW-1133">Transmembrane helix</keyword>
<organism evidence="12 13">
    <name type="scientific">Zobellia galactanivorans (strain DSM 12802 / CCUG 47099 / CIP 106680 / NCIMB 13871 / Dsij)</name>
    <dbReference type="NCBI Taxonomy" id="63186"/>
    <lineage>
        <taxon>Bacteria</taxon>
        <taxon>Pseudomonadati</taxon>
        <taxon>Bacteroidota</taxon>
        <taxon>Flavobacteriia</taxon>
        <taxon>Flavobacteriales</taxon>
        <taxon>Flavobacteriaceae</taxon>
        <taxon>Zobellia</taxon>
    </lineage>
</organism>
<dbReference type="Proteomes" id="UP000008898">
    <property type="component" value="Chromosome"/>
</dbReference>
<dbReference type="SMART" id="SM00342">
    <property type="entry name" value="HTH_ARAC"/>
    <property type="match status" value="1"/>
</dbReference>
<dbReference type="Gene3D" id="1.10.10.60">
    <property type="entry name" value="Homeodomain-like"/>
    <property type="match status" value="2"/>
</dbReference>
<dbReference type="InterPro" id="IPR005467">
    <property type="entry name" value="His_kinase_dom"/>
</dbReference>